<dbReference type="PROSITE" id="PS50222">
    <property type="entry name" value="EF_HAND_2"/>
    <property type="match status" value="1"/>
</dbReference>
<dbReference type="PRINTS" id="PR00450">
    <property type="entry name" value="RECOVERIN"/>
</dbReference>
<protein>
    <submittedName>
        <fullName evidence="5">Kv channel-interacting protein 4</fullName>
    </submittedName>
</protein>
<dbReference type="InterPro" id="IPR011992">
    <property type="entry name" value="EF-hand-dom_pair"/>
</dbReference>
<evidence type="ECO:0000256" key="3">
    <source>
        <dbReference type="ARBA" id="ARBA00022837"/>
    </source>
</evidence>
<dbReference type="EMBL" id="JAKKPZ010000001">
    <property type="protein sequence ID" value="KAI1729449.1"/>
    <property type="molecule type" value="Genomic_DNA"/>
</dbReference>
<dbReference type="Gene3D" id="1.10.238.10">
    <property type="entry name" value="EF-hand"/>
    <property type="match status" value="1"/>
</dbReference>
<keyword evidence="6" id="KW-1185">Reference proteome</keyword>
<dbReference type="InterPro" id="IPR018247">
    <property type="entry name" value="EF_Hand_1_Ca_BS"/>
</dbReference>
<dbReference type="PANTHER" id="PTHR23055:SF167">
    <property type="entry name" value="EF-HAND DOMAIN-CONTAINING PROTEIN"/>
    <property type="match status" value="1"/>
</dbReference>
<keyword evidence="3" id="KW-0106">Calcium</keyword>
<keyword evidence="2" id="KW-0677">Repeat</keyword>
<reference evidence="5" key="1">
    <citation type="submission" date="2022-01" db="EMBL/GenBank/DDBJ databases">
        <title>Genome Sequence Resource for Two Populations of Ditylenchus destructor, the Migratory Endoparasitic Phytonematode.</title>
        <authorList>
            <person name="Zhang H."/>
            <person name="Lin R."/>
            <person name="Xie B."/>
        </authorList>
    </citation>
    <scope>NUCLEOTIDE SEQUENCE</scope>
    <source>
        <strain evidence="5">BazhouSP</strain>
    </source>
</reference>
<keyword evidence="1" id="KW-0479">Metal-binding</keyword>
<dbReference type="SUPFAM" id="SSF47473">
    <property type="entry name" value="EF-hand"/>
    <property type="match status" value="1"/>
</dbReference>
<name>A0AAD4NL13_9BILA</name>
<sequence>MAIPINEDPYSTTTLMMWCSIEDLSSENLSYRPESLESICEMTKFTKREIQLLYRSFKQGCPSGIVSLQQFQEIFAQFFPQCSSRRYAELVFRTLDRDADNQISFQEFVVGLSALTRGTQEDKLNWVFSLYDTHRRDLIGLSELLQVTQAMYELLNRRCAVTKGHIVEHVWQIFKKLCPDPGETNIARDRFVEICLNDKDICDSLDLFHTVL</sequence>
<feature type="domain" description="EF-hand" evidence="4">
    <location>
        <begin position="83"/>
        <end position="118"/>
    </location>
</feature>
<evidence type="ECO:0000256" key="1">
    <source>
        <dbReference type="ARBA" id="ARBA00022723"/>
    </source>
</evidence>
<proteinExistence type="predicted"/>
<dbReference type="SMART" id="SM00054">
    <property type="entry name" value="EFh"/>
    <property type="match status" value="2"/>
</dbReference>
<dbReference type="CDD" id="cd00051">
    <property type="entry name" value="EFh"/>
    <property type="match status" value="1"/>
</dbReference>
<dbReference type="Proteomes" id="UP001201812">
    <property type="component" value="Unassembled WGS sequence"/>
</dbReference>
<accession>A0AAD4NL13</accession>
<dbReference type="PROSITE" id="PS00018">
    <property type="entry name" value="EF_HAND_1"/>
    <property type="match status" value="1"/>
</dbReference>
<dbReference type="GO" id="GO:0005509">
    <property type="term" value="F:calcium ion binding"/>
    <property type="evidence" value="ECO:0007669"/>
    <property type="project" value="InterPro"/>
</dbReference>
<comment type="caution">
    <text evidence="5">The sequence shown here is derived from an EMBL/GenBank/DDBJ whole genome shotgun (WGS) entry which is preliminary data.</text>
</comment>
<evidence type="ECO:0000313" key="5">
    <source>
        <dbReference type="EMBL" id="KAI1729449.1"/>
    </source>
</evidence>
<gene>
    <name evidence="5" type="ORF">DdX_01690</name>
</gene>
<dbReference type="InterPro" id="IPR002048">
    <property type="entry name" value="EF_hand_dom"/>
</dbReference>
<dbReference type="InterPro" id="IPR028846">
    <property type="entry name" value="Recoverin"/>
</dbReference>
<evidence type="ECO:0000313" key="6">
    <source>
        <dbReference type="Proteomes" id="UP001201812"/>
    </source>
</evidence>
<dbReference type="AlphaFoldDB" id="A0AAD4NL13"/>
<organism evidence="5 6">
    <name type="scientific">Ditylenchus destructor</name>
    <dbReference type="NCBI Taxonomy" id="166010"/>
    <lineage>
        <taxon>Eukaryota</taxon>
        <taxon>Metazoa</taxon>
        <taxon>Ecdysozoa</taxon>
        <taxon>Nematoda</taxon>
        <taxon>Chromadorea</taxon>
        <taxon>Rhabditida</taxon>
        <taxon>Tylenchina</taxon>
        <taxon>Tylenchomorpha</taxon>
        <taxon>Sphaerularioidea</taxon>
        <taxon>Anguinidae</taxon>
        <taxon>Anguininae</taxon>
        <taxon>Ditylenchus</taxon>
    </lineage>
</organism>
<evidence type="ECO:0000259" key="4">
    <source>
        <dbReference type="PROSITE" id="PS50222"/>
    </source>
</evidence>
<dbReference type="PANTHER" id="PTHR23055">
    <property type="entry name" value="CALCIUM BINDING PROTEINS"/>
    <property type="match status" value="1"/>
</dbReference>
<evidence type="ECO:0000256" key="2">
    <source>
        <dbReference type="ARBA" id="ARBA00022737"/>
    </source>
</evidence>